<organism evidence="6 7">
    <name type="scientific">Ferroplasma acidiphilum</name>
    <dbReference type="NCBI Taxonomy" id="74969"/>
    <lineage>
        <taxon>Archaea</taxon>
        <taxon>Methanobacteriati</taxon>
        <taxon>Thermoplasmatota</taxon>
        <taxon>Thermoplasmata</taxon>
        <taxon>Thermoplasmatales</taxon>
        <taxon>Ferroplasmaceae</taxon>
        <taxon>Ferroplasma</taxon>
    </lineage>
</organism>
<dbReference type="RefSeq" id="WP_081142665.1">
    <property type="nucleotide sequence ID" value="NZ_CP015363.1"/>
</dbReference>
<proteinExistence type="predicted"/>
<dbReference type="OrthoDB" id="4822at2157"/>
<evidence type="ECO:0008006" key="8">
    <source>
        <dbReference type="Google" id="ProtNLM"/>
    </source>
</evidence>
<evidence type="ECO:0000256" key="3">
    <source>
        <dbReference type="ARBA" id="ARBA00022989"/>
    </source>
</evidence>
<dbReference type="NCBIfam" id="TIGR02228">
    <property type="entry name" value="sigpep_I_arch"/>
    <property type="match status" value="1"/>
</dbReference>
<keyword evidence="2 5" id="KW-0812">Transmembrane</keyword>
<evidence type="ECO:0000256" key="5">
    <source>
        <dbReference type="SAM" id="Phobius"/>
    </source>
</evidence>
<dbReference type="CDD" id="cd06530">
    <property type="entry name" value="S26_SPase_I"/>
    <property type="match status" value="1"/>
</dbReference>
<feature type="transmembrane region" description="Helical" evidence="5">
    <location>
        <begin position="156"/>
        <end position="176"/>
    </location>
</feature>
<evidence type="ECO:0000313" key="6">
    <source>
        <dbReference type="EMBL" id="ARD85115.1"/>
    </source>
</evidence>
<feature type="transmembrane region" description="Helical" evidence="5">
    <location>
        <begin position="132"/>
        <end position="150"/>
    </location>
</feature>
<dbReference type="InterPro" id="IPR036286">
    <property type="entry name" value="LexA/Signal_pep-like_sf"/>
</dbReference>
<sequence length="339" mass="38765">MSIITIPVIVDSILDGYFNYTLPSTLLEISGVIIGSAATFILLIFIVKSIKLKNNFTNSNTYMKFVISGLVMSLFSFLFAWSMETKLIYMKNISIERLKVAYFIDFYMLAVDAIIIFKLLKNYFMSVVEYFSLYFYISLFLFGFITADIINLNNYYLIIFGAISIYFLLNSIFTSFHCKLNWFKINGNEFALMGVRGISMNPEFKAGDSVIIKRIKALDELKVGDIITYKSSNINSPLNASGYITHRIYEISGDIIRTKGDNNIVVDYMKIRLDDIVGIAVAKVVHINRRATGIEMIGDNRNKEDLPFFTPFNISARKSSLYFNIYFIIISLILIIIIL</sequence>
<evidence type="ECO:0000256" key="1">
    <source>
        <dbReference type="ARBA" id="ARBA00004370"/>
    </source>
</evidence>
<feature type="transmembrane region" description="Helical" evidence="5">
    <location>
        <begin position="29"/>
        <end position="50"/>
    </location>
</feature>
<comment type="subcellular location">
    <subcellularLocation>
        <location evidence="1">Membrane</location>
    </subcellularLocation>
</comment>
<dbReference type="AlphaFoldDB" id="A0A1V0N4T8"/>
<dbReference type="InterPro" id="IPR001733">
    <property type="entry name" value="Peptidase_S26B"/>
</dbReference>
<dbReference type="GO" id="GO:0016020">
    <property type="term" value="C:membrane"/>
    <property type="evidence" value="ECO:0007669"/>
    <property type="project" value="UniProtKB-SubCell"/>
</dbReference>
<keyword evidence="3 5" id="KW-1133">Transmembrane helix</keyword>
<feature type="transmembrane region" description="Helical" evidence="5">
    <location>
        <begin position="321"/>
        <end position="338"/>
    </location>
</feature>
<dbReference type="Proteomes" id="UP000192050">
    <property type="component" value="Chromosome"/>
</dbReference>
<evidence type="ECO:0000256" key="4">
    <source>
        <dbReference type="ARBA" id="ARBA00023136"/>
    </source>
</evidence>
<evidence type="ECO:0000256" key="2">
    <source>
        <dbReference type="ARBA" id="ARBA00022692"/>
    </source>
</evidence>
<gene>
    <name evidence="6" type="ORF">FAD_1247</name>
</gene>
<protein>
    <recommendedName>
        <fullName evidence="8">Signal peptidase I</fullName>
    </recommendedName>
</protein>
<feature type="transmembrane region" description="Helical" evidence="5">
    <location>
        <begin position="101"/>
        <end position="120"/>
    </location>
</feature>
<name>A0A1V0N4T8_9ARCH</name>
<dbReference type="STRING" id="74969.FAD_1247"/>
<dbReference type="Gene3D" id="2.10.109.10">
    <property type="entry name" value="Umud Fragment, subunit A"/>
    <property type="match status" value="1"/>
</dbReference>
<accession>A0A1V0N4T8</accession>
<keyword evidence="7" id="KW-1185">Reference proteome</keyword>
<dbReference type="SUPFAM" id="SSF51306">
    <property type="entry name" value="LexA/Signal peptidase"/>
    <property type="match status" value="1"/>
</dbReference>
<feature type="transmembrane region" description="Helical" evidence="5">
    <location>
        <begin position="62"/>
        <end position="81"/>
    </location>
</feature>
<dbReference type="GeneID" id="31676745"/>
<dbReference type="GO" id="GO:0006465">
    <property type="term" value="P:signal peptide processing"/>
    <property type="evidence" value="ECO:0007669"/>
    <property type="project" value="InterPro"/>
</dbReference>
<keyword evidence="4 5" id="KW-0472">Membrane</keyword>
<dbReference type="InterPro" id="IPR019533">
    <property type="entry name" value="Peptidase_S26"/>
</dbReference>
<evidence type="ECO:0000313" key="7">
    <source>
        <dbReference type="Proteomes" id="UP000192050"/>
    </source>
</evidence>
<dbReference type="GO" id="GO:0004252">
    <property type="term" value="F:serine-type endopeptidase activity"/>
    <property type="evidence" value="ECO:0007669"/>
    <property type="project" value="InterPro"/>
</dbReference>
<reference evidence="6 7" key="1">
    <citation type="submission" date="2011-10" db="EMBL/GenBank/DDBJ databases">
        <title>Metabolic and evolutionary patterns in the extreme acidophile Ferroplasma acidiphilum.</title>
        <authorList>
            <person name="Golyshina O.V."/>
            <person name="Kozyavkin S.A."/>
            <person name="Tatusov R.L."/>
            <person name="Slesarev A.I."/>
            <person name="Golyshin P.N."/>
        </authorList>
    </citation>
    <scope>NUCLEOTIDE SEQUENCE [LARGE SCALE GENOMIC DNA]</scope>
    <source>
        <strain evidence="7">Y</strain>
    </source>
</reference>
<dbReference type="KEGG" id="fai:FAD_1247"/>
<dbReference type="EMBL" id="CP015363">
    <property type="protein sequence ID" value="ARD85115.1"/>
    <property type="molecule type" value="Genomic_DNA"/>
</dbReference>